<organism evidence="3 4">
    <name type="scientific">Mytilus edulis</name>
    <name type="common">Blue mussel</name>
    <dbReference type="NCBI Taxonomy" id="6550"/>
    <lineage>
        <taxon>Eukaryota</taxon>
        <taxon>Metazoa</taxon>
        <taxon>Spiralia</taxon>
        <taxon>Lophotrochozoa</taxon>
        <taxon>Mollusca</taxon>
        <taxon>Bivalvia</taxon>
        <taxon>Autobranchia</taxon>
        <taxon>Pteriomorphia</taxon>
        <taxon>Mytilida</taxon>
        <taxon>Mytiloidea</taxon>
        <taxon>Mytilidae</taxon>
        <taxon>Mytilinae</taxon>
        <taxon>Mytilus</taxon>
    </lineage>
</organism>
<evidence type="ECO:0000256" key="1">
    <source>
        <dbReference type="SAM" id="Phobius"/>
    </source>
</evidence>
<gene>
    <name evidence="3" type="ORF">MEDL_47594</name>
</gene>
<keyword evidence="1" id="KW-1133">Transmembrane helix</keyword>
<dbReference type="Gene3D" id="2.60.40.10">
    <property type="entry name" value="Immunoglobulins"/>
    <property type="match status" value="4"/>
</dbReference>
<sequence>MSYFFTETDLGVTCDPSQIGECKDPHSSCVPADDGYKCLCNVGYYDISGTCTIQVELEKSCTANRPDNQCIDQNAECKDSNGLKCFCKGSFYKDSNGVCNKNVALNSTCIAGQPSDQCSDPKAECTSSLTCYCKNGYFENSGNVCTKKVVLNAVCNTGQSAYQCKDVNSECKTEFGTATNKCLCKNDFYANTTSICVIKSALGEICSKGQPANQCSVADSECIAEATNSLVYKCFCKAAFYRDVQTCKDLTRLRVQNLVVPRDTTSEVYFMITWTLPNTIAFINKFQIKITVNGGTSENLIAIEKTDNQYNMTNRQPGHTYIVEVISVETASRPGTQTTMVVIPAGTRPAVPNAVITDDIMGPLITVSWNVGGIIQHLSGTINGTSVTPKTFNITNVPPLQTPQQQFNNVKNGERYVITVKAYSNGFASAEFTATIRTTSTQPNPPVIDTCDNQDLYENRMNLRWKEPQVPNGDISHYTIYMSGTATRTIKTDSSTEVQRIENLLPQRQYCFQMETVNDAVSPHSNRSPKSYPPVCCLTRAGVAKLPENVTLVEVKSRGIKLSWMKPTDIKGVLHGYRVSLREEGVCKLEVVYQCTDCVGTQTILHRTCELQKKVNIDYVDANSMIVSTIDGLFPYTNYHVWIAAVNENGDGEKNETLVMTDSEGYDTEAVDFTGLEEYWDYTFTVTASTIKGAATSLMTTVIKTNQAPPGKVTNFEIMTPANVFTTMQVSWAIPLLRERNSIIKEYIIKHNISGVTIFETVPAESEVLHKFYYITPDRYYKVELYAANILNQNGEKVQKIYFASSKSKRSKHEREESKIGDQYEDLGMDNVSSYQELGAKDSPNVYEQIGRILLSCMLCIQCDATVENLSCTTSNSSSCELYGNAVCDDTNACRCIDNHYDQVGVTCHQKSLLGEECSSGQQNNPCSTDNSECIAEATESVVYKCFCKANFYRHLQTCRDCKSLKHISIYLSQFSICDPIAIEKYISVTKGKSCERNTRHHVELTQTINAILISTATTESTELKLLTNDINIKGDVTNIFKFQEDTTGEVYFKITWTVPNTAAFIDKYQIKITVNGGTAENLIDIVKTENQYNMTNRQPGPRMPSAIITNDRLGPSIFVSWTAVGIIQHLSGTINGSSVTPKVFNITNIPTSQIPSQTFNNVKNGERYVITVKAYSNGFTSAEFTENIRTISTQPNPPVINICDNQDLYEYHMNLRWKEPQVPNGDITHYIIFMSSSATRTINTDSSTEVQRIENLLPQRQYCFQMETVNDAVSPQSNKSLRSLQVCCFTRAGVPEIPGNVVTSVQGPTVIQVRWSKPTVKPGNTTYRIKAYEVLEGTDTYVKDMTVNGYNTETVYFPGLEEYWDYKFTVTASTVTGSVTSPMTTVVTTNPAPPGPVQNLDAFRPTNPNYYTQMVVKWNIQNCEKEIIMAEETPRTTANTENLINTLTVGTEQWYKIEVTAVNTIPQEGQTRSIIYYAVPGPPITPTFSPVTTEISKAVSTQRTISVALNKDWFFYNKDNGVFTDWGVIVCTWDKCDNYGDETGVKRGNAFGLGTFTTWKQAQKTGFVEPYRATNSTWILDRYYVAVGRRKRSSHEVEFMLEKIVIVPIEKIQSTVMDLYPLERVISQLPEKTYTIGTVVGAVVGGILFTVLVMVLIFYLILRHMRNKTLNPSKPRHLHEEQQFEDKYEELGMENISAYQELGAKDSPNVYDQIGRLQTVDKHYVNMST</sequence>
<feature type="domain" description="Fibronectin type-III" evidence="2">
    <location>
        <begin position="546"/>
        <end position="665"/>
    </location>
</feature>
<evidence type="ECO:0000313" key="3">
    <source>
        <dbReference type="EMBL" id="CAG2235005.1"/>
    </source>
</evidence>
<keyword evidence="1" id="KW-0812">Transmembrane</keyword>
<dbReference type="SMART" id="SM00060">
    <property type="entry name" value="FN3"/>
    <property type="match status" value="8"/>
</dbReference>
<dbReference type="InterPro" id="IPR013783">
    <property type="entry name" value="Ig-like_fold"/>
</dbReference>
<dbReference type="SMART" id="SM00181">
    <property type="entry name" value="EGF"/>
    <property type="match status" value="6"/>
</dbReference>
<dbReference type="OrthoDB" id="6160356at2759"/>
<dbReference type="PROSITE" id="PS01186">
    <property type="entry name" value="EGF_2"/>
    <property type="match status" value="1"/>
</dbReference>
<protein>
    <recommendedName>
        <fullName evidence="2">Fibronectin type-III domain-containing protein</fullName>
    </recommendedName>
</protein>
<dbReference type="InterPro" id="IPR003961">
    <property type="entry name" value="FN3_dom"/>
</dbReference>
<dbReference type="Pfam" id="PF00041">
    <property type="entry name" value="fn3"/>
    <property type="match status" value="3"/>
</dbReference>
<dbReference type="InterPro" id="IPR000742">
    <property type="entry name" value="EGF"/>
</dbReference>
<dbReference type="PANTHER" id="PTHR46957">
    <property type="entry name" value="CYTOKINE RECEPTOR"/>
    <property type="match status" value="1"/>
</dbReference>
<accession>A0A8S3TTV4</accession>
<dbReference type="GO" id="GO:0016020">
    <property type="term" value="C:membrane"/>
    <property type="evidence" value="ECO:0007669"/>
    <property type="project" value="UniProtKB-SubCell"/>
</dbReference>
<evidence type="ECO:0000259" key="2">
    <source>
        <dbReference type="PROSITE" id="PS50853"/>
    </source>
</evidence>
<dbReference type="PANTHER" id="PTHR46957:SF3">
    <property type="entry name" value="CYTOKINE RECEPTOR"/>
    <property type="match status" value="1"/>
</dbReference>
<feature type="domain" description="Fibronectin type-III" evidence="2">
    <location>
        <begin position="445"/>
        <end position="535"/>
    </location>
</feature>
<feature type="domain" description="Fibronectin type-III" evidence="2">
    <location>
        <begin position="1298"/>
        <end position="1396"/>
    </location>
</feature>
<dbReference type="InterPro" id="IPR050713">
    <property type="entry name" value="RTP_Phos/Ushers"/>
</dbReference>
<feature type="domain" description="Fibronectin type-III" evidence="2">
    <location>
        <begin position="1195"/>
        <end position="1294"/>
    </location>
</feature>
<dbReference type="CDD" id="cd00063">
    <property type="entry name" value="FN3"/>
    <property type="match status" value="4"/>
</dbReference>
<dbReference type="EMBL" id="CAJPWZ010002286">
    <property type="protein sequence ID" value="CAG2235005.1"/>
    <property type="molecule type" value="Genomic_DNA"/>
</dbReference>
<dbReference type="PROSITE" id="PS50853">
    <property type="entry name" value="FN3"/>
    <property type="match status" value="4"/>
</dbReference>
<dbReference type="InterPro" id="IPR036116">
    <property type="entry name" value="FN3_sf"/>
</dbReference>
<evidence type="ECO:0000313" key="4">
    <source>
        <dbReference type="Proteomes" id="UP000683360"/>
    </source>
</evidence>
<dbReference type="Proteomes" id="UP000683360">
    <property type="component" value="Unassembled WGS sequence"/>
</dbReference>
<name>A0A8S3TTV4_MYTED</name>
<comment type="caution">
    <text evidence="3">The sequence shown here is derived from an EMBL/GenBank/DDBJ whole genome shotgun (WGS) entry which is preliminary data.</text>
</comment>
<keyword evidence="4" id="KW-1185">Reference proteome</keyword>
<dbReference type="SUPFAM" id="SSF49265">
    <property type="entry name" value="Fibronectin type III"/>
    <property type="match status" value="5"/>
</dbReference>
<feature type="transmembrane region" description="Helical" evidence="1">
    <location>
        <begin position="1635"/>
        <end position="1663"/>
    </location>
</feature>
<keyword evidence="1" id="KW-0472">Membrane</keyword>
<proteinExistence type="predicted"/>
<reference evidence="3" key="1">
    <citation type="submission" date="2021-03" db="EMBL/GenBank/DDBJ databases">
        <authorList>
            <person name="Bekaert M."/>
        </authorList>
    </citation>
    <scope>NUCLEOTIDE SEQUENCE</scope>
</reference>